<evidence type="ECO:0000313" key="2">
    <source>
        <dbReference type="Proteomes" id="UP000271098"/>
    </source>
</evidence>
<reference evidence="1 2" key="2">
    <citation type="submission" date="2018-11" db="EMBL/GenBank/DDBJ databases">
        <authorList>
            <consortium name="Pathogen Informatics"/>
        </authorList>
    </citation>
    <scope>NUCLEOTIDE SEQUENCE [LARGE SCALE GENOMIC DNA]</scope>
</reference>
<accession>A0A183DMQ0</accession>
<evidence type="ECO:0000313" key="3">
    <source>
        <dbReference type="WBParaSite" id="GPUH_0001000201-mRNA-1"/>
    </source>
</evidence>
<dbReference type="WBParaSite" id="GPUH_0001000201-mRNA-1">
    <property type="protein sequence ID" value="GPUH_0001000201-mRNA-1"/>
    <property type="gene ID" value="GPUH_0001000201"/>
</dbReference>
<name>A0A183DMQ0_9BILA</name>
<dbReference type="OrthoDB" id="10608431at2759"/>
<keyword evidence="2" id="KW-1185">Reference proteome</keyword>
<dbReference type="EMBL" id="UYRT01035484">
    <property type="protein sequence ID" value="VDK80354.1"/>
    <property type="molecule type" value="Genomic_DNA"/>
</dbReference>
<sequence length="88" mass="10045">MPSFAPTQKSTSYKIVKSDRSVATILVTQEDSPTSQLSSAVEFSYETQMQKRMKQFVNYVSFLRAKCCFLLNFLLHYPGQMIRAAVHS</sequence>
<protein>
    <submittedName>
        <fullName evidence="3">Ovule protein</fullName>
    </submittedName>
</protein>
<evidence type="ECO:0000313" key="1">
    <source>
        <dbReference type="EMBL" id="VDK80354.1"/>
    </source>
</evidence>
<dbReference type="Proteomes" id="UP000271098">
    <property type="component" value="Unassembled WGS sequence"/>
</dbReference>
<gene>
    <name evidence="1" type="ORF">GPUH_LOCUS9989</name>
</gene>
<proteinExistence type="predicted"/>
<dbReference type="AlphaFoldDB" id="A0A183DMQ0"/>
<reference evidence="3" key="1">
    <citation type="submission" date="2016-06" db="UniProtKB">
        <authorList>
            <consortium name="WormBaseParasite"/>
        </authorList>
    </citation>
    <scope>IDENTIFICATION</scope>
</reference>
<organism evidence="3">
    <name type="scientific">Gongylonema pulchrum</name>
    <dbReference type="NCBI Taxonomy" id="637853"/>
    <lineage>
        <taxon>Eukaryota</taxon>
        <taxon>Metazoa</taxon>
        <taxon>Ecdysozoa</taxon>
        <taxon>Nematoda</taxon>
        <taxon>Chromadorea</taxon>
        <taxon>Rhabditida</taxon>
        <taxon>Spirurina</taxon>
        <taxon>Spiruromorpha</taxon>
        <taxon>Spiruroidea</taxon>
        <taxon>Gongylonematidae</taxon>
        <taxon>Gongylonema</taxon>
    </lineage>
</organism>